<reference evidence="6 7" key="1">
    <citation type="submission" date="2015-07" db="EMBL/GenBank/DDBJ databases">
        <authorList>
            <person name="Noorani M."/>
        </authorList>
    </citation>
    <scope>NUCLEOTIDE SEQUENCE [LARGE SCALE GENOMIC DNA]</scope>
    <source>
        <strain evidence="6">BBA 69670</strain>
    </source>
</reference>
<sequence>MDVHLPLGTPAPTLYRAKQDIALRHLDQLSNMSFEEEVSPPYDSDDEFPYGPFGSSSPYDNLVQWSLDNAEHIKDAVKIRAFGGPNGSDIQWTNTLLCFMEAATVYLRDSSKVKGAMEAYKKEEFEEAFRLLNESTKRIQEIAAIWGMKFQLLCDLTDGSGSWFWNGPFCGAFYSEDPDAPFVGVVFKGTNIKNLKDIMVDINTTTVQTGDMLYNTNVSKGVFNGMFNHKIPVVVHVAGHSLGGSYSNICFTQFTVPNALPPSCVLGDLYTFGCPRIGYKDFAEAMRDHLGEHTGSAWRIANLNDPVTQVPPIFSRKSPFNHVDAGYRLSQSDKPVLLPSEISTLTSGLQSWPDVTPHHAVTYYTYLQSMDAQLPLGVNAPLGVPAGTLGDAKEKIATNHLYQLASLSFEELDEASPEEDSEDEFPYGPFGSSSRYNDLLEWTKVNAAHIKEAVKNRAYGGPDGSNIQWPNVFLCFLEAAAVYLRDSEKVREAAEEAKKGGDEGFKNAFQLLEESTNQTQEIAALWGMNFQVLCDLVEGSGSWSQNGPYCGAFYSEDPDAPFVGVVFKGTNIKNLNDVLTNLKFHAIQTEGILYNTHVSEGVHDGMFKAVGGKVAFNLIRQGLNDLCPNIANGNKDVVIHVAGHSLGGSYSNVCYTQFTVPNTLPPSSVLGDLYTFGCPRIGYKDFAEAMREHLGEHTGYAWRIANHKDPVTKVPPIPFTGNSQFNHVDAGYRLSKSKKPELIPSEIGTLTSGPFWLALSQHHATTYYAYLHKALSG</sequence>
<evidence type="ECO:0000256" key="4">
    <source>
        <dbReference type="ARBA" id="ARBA00048461"/>
    </source>
</evidence>
<dbReference type="SUPFAM" id="SSF53474">
    <property type="entry name" value="alpha/beta-Hydrolases"/>
    <property type="match status" value="2"/>
</dbReference>
<dbReference type="PANTHER" id="PTHR45856:SF24">
    <property type="entry name" value="FUNGAL LIPASE-LIKE DOMAIN-CONTAINING PROTEIN"/>
    <property type="match status" value="1"/>
</dbReference>
<comment type="catalytic activity">
    <reaction evidence="3">
        <text>a diacylglycerol + H2O = a monoacylglycerol + a fatty acid + H(+)</text>
        <dbReference type="Rhea" id="RHEA:32731"/>
        <dbReference type="ChEBI" id="CHEBI:15377"/>
        <dbReference type="ChEBI" id="CHEBI:15378"/>
        <dbReference type="ChEBI" id="CHEBI:17408"/>
        <dbReference type="ChEBI" id="CHEBI:18035"/>
        <dbReference type="ChEBI" id="CHEBI:28868"/>
    </reaction>
</comment>
<dbReference type="Proteomes" id="UP000044841">
    <property type="component" value="Unassembled WGS sequence"/>
</dbReference>
<comment type="similarity">
    <text evidence="2">Belongs to the AB hydrolase superfamily. Lipase family. Class 3 subfamily.</text>
</comment>
<comment type="catalytic activity">
    <reaction evidence="4">
        <text>a monoacylglycerol + H2O = glycerol + a fatty acid + H(+)</text>
        <dbReference type="Rhea" id="RHEA:15245"/>
        <dbReference type="ChEBI" id="CHEBI:15377"/>
        <dbReference type="ChEBI" id="CHEBI:15378"/>
        <dbReference type="ChEBI" id="CHEBI:17408"/>
        <dbReference type="ChEBI" id="CHEBI:17754"/>
        <dbReference type="ChEBI" id="CHEBI:28868"/>
    </reaction>
</comment>
<evidence type="ECO:0000256" key="2">
    <source>
        <dbReference type="ARBA" id="ARBA00043996"/>
    </source>
</evidence>
<feature type="domain" description="Fungal lipase-type" evidence="5">
    <location>
        <begin position="232"/>
        <end position="313"/>
    </location>
</feature>
<dbReference type="InterPro" id="IPR002921">
    <property type="entry name" value="Fungal_lipase-type"/>
</dbReference>
<dbReference type="Gene3D" id="3.40.50.1820">
    <property type="entry name" value="alpha/beta hydrolase"/>
    <property type="match status" value="2"/>
</dbReference>
<evidence type="ECO:0000256" key="3">
    <source>
        <dbReference type="ARBA" id="ARBA00047591"/>
    </source>
</evidence>
<proteinExistence type="inferred from homology"/>
<dbReference type="InterPro" id="IPR051218">
    <property type="entry name" value="Sec_MonoDiacylglyc_Lipase"/>
</dbReference>
<keyword evidence="1" id="KW-1015">Disulfide bond</keyword>
<evidence type="ECO:0000259" key="5">
    <source>
        <dbReference type="Pfam" id="PF01764"/>
    </source>
</evidence>
<dbReference type="Pfam" id="PF01764">
    <property type="entry name" value="Lipase_3"/>
    <property type="match status" value="2"/>
</dbReference>
<protein>
    <recommendedName>
        <fullName evidence="5">Fungal lipase-type domain-containing protein</fullName>
    </recommendedName>
</protein>
<dbReference type="PANTHER" id="PTHR45856">
    <property type="entry name" value="ALPHA/BETA-HYDROLASES SUPERFAMILY PROTEIN"/>
    <property type="match status" value="1"/>
</dbReference>
<dbReference type="GO" id="GO:0006629">
    <property type="term" value="P:lipid metabolic process"/>
    <property type="evidence" value="ECO:0007669"/>
    <property type="project" value="InterPro"/>
</dbReference>
<evidence type="ECO:0000313" key="7">
    <source>
        <dbReference type="Proteomes" id="UP000044841"/>
    </source>
</evidence>
<accession>A0A0K6FUP7</accession>
<feature type="domain" description="Fungal lipase-type" evidence="5">
    <location>
        <begin position="565"/>
        <end position="717"/>
    </location>
</feature>
<name>A0A0K6FUP7_9AGAM</name>
<organism evidence="6 7">
    <name type="scientific">Rhizoctonia solani</name>
    <dbReference type="NCBI Taxonomy" id="456999"/>
    <lineage>
        <taxon>Eukaryota</taxon>
        <taxon>Fungi</taxon>
        <taxon>Dikarya</taxon>
        <taxon>Basidiomycota</taxon>
        <taxon>Agaricomycotina</taxon>
        <taxon>Agaricomycetes</taxon>
        <taxon>Cantharellales</taxon>
        <taxon>Ceratobasidiaceae</taxon>
        <taxon>Rhizoctonia</taxon>
    </lineage>
</organism>
<gene>
    <name evidence="6" type="ORF">RSOLAG22IIIB_08845</name>
</gene>
<dbReference type="CDD" id="cd00519">
    <property type="entry name" value="Lipase_3"/>
    <property type="match status" value="1"/>
</dbReference>
<keyword evidence="7" id="KW-1185">Reference proteome</keyword>
<dbReference type="EMBL" id="CYGV01001068">
    <property type="protein sequence ID" value="CUA70005.1"/>
    <property type="molecule type" value="Genomic_DNA"/>
</dbReference>
<dbReference type="AlphaFoldDB" id="A0A0K6FUP7"/>
<dbReference type="InterPro" id="IPR029058">
    <property type="entry name" value="AB_hydrolase_fold"/>
</dbReference>
<evidence type="ECO:0000313" key="6">
    <source>
        <dbReference type="EMBL" id="CUA70005.1"/>
    </source>
</evidence>
<evidence type="ECO:0000256" key="1">
    <source>
        <dbReference type="ARBA" id="ARBA00023157"/>
    </source>
</evidence>